<feature type="active site" description="Nucleophile" evidence="6">
    <location>
        <position position="436"/>
    </location>
</feature>
<evidence type="ECO:0000256" key="3">
    <source>
        <dbReference type="ARBA" id="ARBA00022679"/>
    </source>
</evidence>
<comment type="caution">
    <text evidence="9">The sequence shown here is derived from an EMBL/GenBank/DDBJ whole genome shotgun (WGS) entry which is preliminary data.</text>
</comment>
<dbReference type="Proteomes" id="UP000626210">
    <property type="component" value="Unassembled WGS sequence"/>
</dbReference>
<dbReference type="Pfam" id="PF21702">
    <property type="entry name" value="GLGE_C"/>
    <property type="match status" value="1"/>
</dbReference>
<dbReference type="PANTHER" id="PTHR47786:SF2">
    <property type="entry name" value="GLYCOSYL HYDROLASE FAMILY 13 CATALYTIC DOMAIN-CONTAINING PROTEIN"/>
    <property type="match status" value="1"/>
</dbReference>
<dbReference type="Gene3D" id="2.60.40.1180">
    <property type="entry name" value="Golgi alpha-mannosidase II"/>
    <property type="match status" value="1"/>
</dbReference>
<protein>
    <recommendedName>
        <fullName evidence="6">Alpha-1,4-glucan:maltose-1-phosphate maltosyltransferase</fullName>
        <shortName evidence="6">GMPMT</shortName>
        <ecNumber evidence="6">2.4.99.16</ecNumber>
    </recommendedName>
    <alternativeName>
        <fullName evidence="6">(1-&gt;4)-alpha-D-glucan:maltose-1-phosphate alpha-D-maltosyltransferase</fullName>
    </alternativeName>
</protein>
<dbReference type="InterPro" id="IPR049171">
    <property type="entry name" value="GLGE_C"/>
</dbReference>
<dbReference type="EC" id="2.4.99.16" evidence="6"/>
<dbReference type="SMART" id="SM00642">
    <property type="entry name" value="Aamy"/>
    <property type="match status" value="1"/>
</dbReference>
<feature type="compositionally biased region" description="Low complexity" evidence="7">
    <location>
        <begin position="19"/>
        <end position="28"/>
    </location>
</feature>
<dbReference type="Pfam" id="PF11896">
    <property type="entry name" value="GlgE_dom_N_S"/>
    <property type="match status" value="1"/>
</dbReference>
<evidence type="ECO:0000256" key="6">
    <source>
        <dbReference type="HAMAP-Rule" id="MF_02124"/>
    </source>
</evidence>
<sequence>MPMPTESQADKKPRRARAKPAAPGADPAVVPPAPAVPLPDLPQQGQARAVIDAVLPQVDAGRFAVKRVVGEALDVTAHVFTDGHDKVRARLCWRKEGSGAWQEAEMQAEGNDVWSARCTPDAQGRWRYTVCAWVDHFQSWRAELVRRVDLADILIAARVGAELVRQAAERAEGEDRSRLAGLAENLRSRAEQAGRATIAEMDSVSQEVASIKAAALSEDLAALADRWPDRRHAVWWSEEGLPLVVDRERAAFSTWYEMFPRSAALEEGRHGTFKDVQARLPYVAAMGFDVLYLPPIHPIGRARRKGRNNTLVAQEGDVGSPWAIGADEGGHKDVLPALGTMDDFRELVRAANALGIELALDIAFQCAPDHPYVKAHPDWFRKRPDGSVQYAENPPKKYQDIYPFDFETPDWQAMWLELKSVFDHWIAQGVRIFRVDNPHTKAFAFWEWVIGAVKAEHPDVLFLAEAFTRPKVMHRLAKLGFSQSYTYFTWRNNRHELMEYFEELAHGPGKDYYRPNAWPNTPDILNEHLHHGPRSIFMARLVLAATLSASYGIYGPPYELLQGEPVKPGSEEYMDSEKYQIRHWGELTLDRPDSIAGFIATVNRIRKEHAALHSNATLRFFDTSNPYLIAYAKRDPAGGEAVITVVNIDATFTQTGWVHVDAAWLGVQGGSFVAHDLLTDQSFAWQDGGNFVMLVPSQMPAHVIEVRGNA</sequence>
<dbReference type="RefSeq" id="WP_373305267.1">
    <property type="nucleotide sequence ID" value="NZ_BMYK01000002.1"/>
</dbReference>
<evidence type="ECO:0000256" key="2">
    <source>
        <dbReference type="ARBA" id="ARBA00022676"/>
    </source>
</evidence>
<comment type="subunit">
    <text evidence="1 6">Homodimer.</text>
</comment>
<feature type="binding site" evidence="6">
    <location>
        <position position="365"/>
    </location>
    <ligand>
        <name>alpha-maltose 1-phosphate</name>
        <dbReference type="ChEBI" id="CHEBI:63576"/>
    </ligand>
</feature>
<keyword evidence="10" id="KW-1185">Reference proteome</keyword>
<dbReference type="Gene3D" id="2.60.40.10">
    <property type="entry name" value="Immunoglobulins"/>
    <property type="match status" value="1"/>
</dbReference>
<proteinExistence type="inferred from homology"/>
<evidence type="ECO:0000313" key="10">
    <source>
        <dbReference type="Proteomes" id="UP000626210"/>
    </source>
</evidence>
<dbReference type="InterPro" id="IPR021828">
    <property type="entry name" value="GlgE_dom_N/S"/>
</dbReference>
<keyword evidence="3 6" id="KW-0808">Transferase</keyword>
<evidence type="ECO:0000259" key="8">
    <source>
        <dbReference type="SMART" id="SM00642"/>
    </source>
</evidence>
<dbReference type="HAMAP" id="MF_02124">
    <property type="entry name" value="GlgE"/>
    <property type="match status" value="1"/>
</dbReference>
<organism evidence="9 10">
    <name type="scientific">Pseudorhodoferax aquiterrae</name>
    <dbReference type="NCBI Taxonomy" id="747304"/>
    <lineage>
        <taxon>Bacteria</taxon>
        <taxon>Pseudomonadati</taxon>
        <taxon>Pseudomonadota</taxon>
        <taxon>Betaproteobacteria</taxon>
        <taxon>Burkholderiales</taxon>
        <taxon>Comamonadaceae</taxon>
    </lineage>
</organism>
<dbReference type="Gene3D" id="1.20.58.80">
    <property type="entry name" value="Phosphotransferase system, lactose/cellobiose-type IIA subunit"/>
    <property type="match status" value="1"/>
</dbReference>
<feature type="domain" description="Glycosyl hydrolase family 13 catalytic" evidence="8">
    <location>
        <begin position="257"/>
        <end position="606"/>
    </location>
</feature>
<feature type="binding site" evidence="6">
    <location>
        <position position="437"/>
    </location>
    <ligand>
        <name>alpha-maltose 1-phosphate</name>
        <dbReference type="ChEBI" id="CHEBI:63576"/>
    </ligand>
</feature>
<gene>
    <name evidence="6 9" type="primary">glgE</name>
    <name evidence="9" type="ORF">GCM10007320_06140</name>
</gene>
<dbReference type="Gene3D" id="3.20.20.80">
    <property type="entry name" value="Glycosidases"/>
    <property type="match status" value="1"/>
</dbReference>
<comment type="similarity">
    <text evidence="6">Belongs to the glycosyl hydrolase 13 family. GlgE subfamily.</text>
</comment>
<keyword evidence="4 6" id="KW-0119">Carbohydrate metabolism</keyword>
<name>A0ABQ3FX03_9BURK</name>
<dbReference type="CDD" id="cd11344">
    <property type="entry name" value="AmyAc_GlgE_like"/>
    <property type="match status" value="1"/>
</dbReference>
<evidence type="ECO:0000256" key="4">
    <source>
        <dbReference type="ARBA" id="ARBA00023277"/>
    </source>
</evidence>
<feature type="site" description="Transition state stabilizer" evidence="6">
    <location>
        <position position="523"/>
    </location>
</feature>
<dbReference type="InterPro" id="IPR017853">
    <property type="entry name" value="GH"/>
</dbReference>
<evidence type="ECO:0000256" key="1">
    <source>
        <dbReference type="ARBA" id="ARBA00011738"/>
    </source>
</evidence>
<dbReference type="PANTHER" id="PTHR47786">
    <property type="entry name" value="ALPHA-1,4-GLUCAN:MALTOSE-1-PHOSPHATE MALTOSYLTRANSFERASE"/>
    <property type="match status" value="1"/>
</dbReference>
<keyword evidence="2 6" id="KW-0328">Glycosyltransferase</keyword>
<feature type="active site" description="Proton donor" evidence="6">
    <location>
        <position position="465"/>
    </location>
</feature>
<evidence type="ECO:0000256" key="5">
    <source>
        <dbReference type="ARBA" id="ARBA00048735"/>
    </source>
</evidence>
<comment type="function">
    <text evidence="6">Maltosyltransferase that uses maltose 1-phosphate (M1P) as the sugar donor to elongate linear or branched alpha-(1-&gt;4)-glucans. Is involved in a branched alpha-glucan biosynthetic pathway from trehalose, together with TreS, Mak and GlgB.</text>
</comment>
<feature type="binding site" evidence="6">
    <location>
        <begin position="578"/>
        <end position="579"/>
    </location>
    <ligand>
        <name>alpha-maltose 1-phosphate</name>
        <dbReference type="ChEBI" id="CHEBI:63576"/>
    </ligand>
</feature>
<dbReference type="InterPro" id="IPR026585">
    <property type="entry name" value="GlgE"/>
</dbReference>
<feature type="binding site" evidence="6">
    <location>
        <position position="305"/>
    </location>
    <ligand>
        <name>alpha-maltose 1-phosphate</name>
        <dbReference type="ChEBI" id="CHEBI:63576"/>
    </ligand>
</feature>
<feature type="region of interest" description="Disordered" evidence="7">
    <location>
        <begin position="1"/>
        <end position="32"/>
    </location>
</feature>
<feature type="binding site" evidence="6">
    <location>
        <position position="400"/>
    </location>
    <ligand>
        <name>alpha-maltose 1-phosphate</name>
        <dbReference type="ChEBI" id="CHEBI:63576"/>
    </ligand>
</feature>
<accession>A0ABQ3FX03</accession>
<dbReference type="SUPFAM" id="SSF51445">
    <property type="entry name" value="(Trans)glycosidases"/>
    <property type="match status" value="1"/>
</dbReference>
<dbReference type="Pfam" id="PF00128">
    <property type="entry name" value="Alpha-amylase"/>
    <property type="match status" value="1"/>
</dbReference>
<dbReference type="EMBL" id="BMYK01000002">
    <property type="protein sequence ID" value="GHC71273.1"/>
    <property type="molecule type" value="Genomic_DNA"/>
</dbReference>
<comment type="catalytic activity">
    <reaction evidence="5 6">
        <text>alpha-maltose 1-phosphate + [(1-&gt;4)-alpha-D-glucosyl](n) = [(1-&gt;4)-alpha-D-glucosyl](n+2) + phosphate</text>
        <dbReference type="Rhea" id="RHEA:42692"/>
        <dbReference type="Rhea" id="RHEA-COMP:9584"/>
        <dbReference type="Rhea" id="RHEA-COMP:10183"/>
        <dbReference type="ChEBI" id="CHEBI:15444"/>
        <dbReference type="ChEBI" id="CHEBI:43474"/>
        <dbReference type="ChEBI" id="CHEBI:63576"/>
        <dbReference type="EC" id="2.4.99.16"/>
    </reaction>
</comment>
<evidence type="ECO:0000313" key="9">
    <source>
        <dbReference type="EMBL" id="GHC71273.1"/>
    </source>
</evidence>
<reference evidence="10" key="1">
    <citation type="journal article" date="2019" name="Int. J. Syst. Evol. Microbiol.">
        <title>The Global Catalogue of Microorganisms (GCM) 10K type strain sequencing project: providing services to taxonomists for standard genome sequencing and annotation.</title>
        <authorList>
            <consortium name="The Broad Institute Genomics Platform"/>
            <consortium name="The Broad Institute Genome Sequencing Center for Infectious Disease"/>
            <person name="Wu L."/>
            <person name="Ma J."/>
        </authorList>
    </citation>
    <scope>NUCLEOTIDE SEQUENCE [LARGE SCALE GENOMIC DNA]</scope>
    <source>
        <strain evidence="10">KCTC 23314</strain>
    </source>
</reference>
<dbReference type="InterPro" id="IPR013780">
    <property type="entry name" value="Glyco_hydro_b"/>
</dbReference>
<evidence type="ECO:0000256" key="7">
    <source>
        <dbReference type="SAM" id="MobiDB-lite"/>
    </source>
</evidence>
<dbReference type="InterPro" id="IPR006047">
    <property type="entry name" value="GH13_cat_dom"/>
</dbReference>
<dbReference type="InterPro" id="IPR013783">
    <property type="entry name" value="Ig-like_fold"/>
</dbReference>